<keyword evidence="2" id="KW-0813">Transport</keyword>
<keyword evidence="3 7" id="KW-0812">Transmembrane</keyword>
<feature type="transmembrane region" description="Helical" evidence="7">
    <location>
        <begin position="148"/>
        <end position="169"/>
    </location>
</feature>
<reference evidence="9" key="1">
    <citation type="journal article" date="2020" name="Stud. Mycol.">
        <title>101 Dothideomycetes genomes: a test case for predicting lifestyles and emergence of pathogens.</title>
        <authorList>
            <person name="Haridas S."/>
            <person name="Albert R."/>
            <person name="Binder M."/>
            <person name="Bloem J."/>
            <person name="Labutti K."/>
            <person name="Salamov A."/>
            <person name="Andreopoulos B."/>
            <person name="Baker S."/>
            <person name="Barry K."/>
            <person name="Bills G."/>
            <person name="Bluhm B."/>
            <person name="Cannon C."/>
            <person name="Castanera R."/>
            <person name="Culley D."/>
            <person name="Daum C."/>
            <person name="Ezra D."/>
            <person name="Gonzalez J."/>
            <person name="Henrissat B."/>
            <person name="Kuo A."/>
            <person name="Liang C."/>
            <person name="Lipzen A."/>
            <person name="Lutzoni F."/>
            <person name="Magnuson J."/>
            <person name="Mondo S."/>
            <person name="Nolan M."/>
            <person name="Ohm R."/>
            <person name="Pangilinan J."/>
            <person name="Park H.-J."/>
            <person name="Ramirez L."/>
            <person name="Alfaro M."/>
            <person name="Sun H."/>
            <person name="Tritt A."/>
            <person name="Yoshinaga Y."/>
            <person name="Zwiers L.-H."/>
            <person name="Turgeon B."/>
            <person name="Goodwin S."/>
            <person name="Spatafora J."/>
            <person name="Crous P."/>
            <person name="Grigoriev I."/>
        </authorList>
    </citation>
    <scope>NUCLEOTIDE SEQUENCE</scope>
    <source>
        <strain evidence="9">CBS 473.64</strain>
    </source>
</reference>
<keyword evidence="5 7" id="KW-0472">Membrane</keyword>
<accession>A0A6A6RXN7</accession>
<dbReference type="PROSITE" id="PS50850">
    <property type="entry name" value="MFS"/>
    <property type="match status" value="1"/>
</dbReference>
<dbReference type="InterPro" id="IPR010573">
    <property type="entry name" value="MFS_Str1/Tri12-like"/>
</dbReference>
<dbReference type="OrthoDB" id="4161376at2759"/>
<gene>
    <name evidence="9" type="ORF">P280DRAFT_527537</name>
</gene>
<dbReference type="Proteomes" id="UP000799753">
    <property type="component" value="Unassembled WGS sequence"/>
</dbReference>
<keyword evidence="10" id="KW-1185">Reference proteome</keyword>
<feature type="compositionally biased region" description="Basic and acidic residues" evidence="6">
    <location>
        <begin position="1"/>
        <end position="19"/>
    </location>
</feature>
<feature type="region of interest" description="Disordered" evidence="6">
    <location>
        <begin position="1"/>
        <end position="34"/>
    </location>
</feature>
<dbReference type="GO" id="GO:0005886">
    <property type="term" value="C:plasma membrane"/>
    <property type="evidence" value="ECO:0007669"/>
    <property type="project" value="TreeGrafter"/>
</dbReference>
<proteinExistence type="predicted"/>
<dbReference type="InterPro" id="IPR036259">
    <property type="entry name" value="MFS_trans_sf"/>
</dbReference>
<evidence type="ECO:0000256" key="6">
    <source>
        <dbReference type="SAM" id="MobiDB-lite"/>
    </source>
</evidence>
<dbReference type="Gene3D" id="1.20.1250.20">
    <property type="entry name" value="MFS general substrate transporter like domains"/>
    <property type="match status" value="1"/>
</dbReference>
<evidence type="ECO:0000313" key="9">
    <source>
        <dbReference type="EMBL" id="KAF2639897.1"/>
    </source>
</evidence>
<evidence type="ECO:0000259" key="8">
    <source>
        <dbReference type="PROSITE" id="PS50850"/>
    </source>
</evidence>
<evidence type="ECO:0000256" key="5">
    <source>
        <dbReference type="ARBA" id="ARBA00023136"/>
    </source>
</evidence>
<evidence type="ECO:0000256" key="7">
    <source>
        <dbReference type="SAM" id="Phobius"/>
    </source>
</evidence>
<dbReference type="PANTHER" id="PTHR23501">
    <property type="entry name" value="MAJOR FACILITATOR SUPERFAMILY"/>
    <property type="match status" value="1"/>
</dbReference>
<dbReference type="PANTHER" id="PTHR23501:SF109">
    <property type="entry name" value="MAJOR FACILITATOR SUPERFAMILY (MFS) PROFILE DOMAIN-CONTAINING PROTEIN-RELATED"/>
    <property type="match status" value="1"/>
</dbReference>
<dbReference type="InterPro" id="IPR020846">
    <property type="entry name" value="MFS_dom"/>
</dbReference>
<name>A0A6A6RXN7_9PLEO</name>
<dbReference type="EMBL" id="MU006786">
    <property type="protein sequence ID" value="KAF2639897.1"/>
    <property type="molecule type" value="Genomic_DNA"/>
</dbReference>
<evidence type="ECO:0000313" key="10">
    <source>
        <dbReference type="Proteomes" id="UP000799753"/>
    </source>
</evidence>
<organism evidence="9 10">
    <name type="scientific">Massarina eburnea CBS 473.64</name>
    <dbReference type="NCBI Taxonomy" id="1395130"/>
    <lineage>
        <taxon>Eukaryota</taxon>
        <taxon>Fungi</taxon>
        <taxon>Dikarya</taxon>
        <taxon>Ascomycota</taxon>
        <taxon>Pezizomycotina</taxon>
        <taxon>Dothideomycetes</taxon>
        <taxon>Pleosporomycetidae</taxon>
        <taxon>Pleosporales</taxon>
        <taxon>Massarineae</taxon>
        <taxon>Massarinaceae</taxon>
        <taxon>Massarina</taxon>
    </lineage>
</organism>
<feature type="transmembrane region" description="Helical" evidence="7">
    <location>
        <begin position="124"/>
        <end position="142"/>
    </location>
</feature>
<evidence type="ECO:0000256" key="2">
    <source>
        <dbReference type="ARBA" id="ARBA00022448"/>
    </source>
</evidence>
<evidence type="ECO:0000256" key="1">
    <source>
        <dbReference type="ARBA" id="ARBA00004141"/>
    </source>
</evidence>
<dbReference type="GO" id="GO:0022857">
    <property type="term" value="F:transmembrane transporter activity"/>
    <property type="evidence" value="ECO:0007669"/>
    <property type="project" value="InterPro"/>
</dbReference>
<evidence type="ECO:0000256" key="3">
    <source>
        <dbReference type="ARBA" id="ARBA00022692"/>
    </source>
</evidence>
<dbReference type="Pfam" id="PF06609">
    <property type="entry name" value="TRI12"/>
    <property type="match status" value="1"/>
</dbReference>
<comment type="subcellular location">
    <subcellularLocation>
        <location evidence="1">Membrane</location>
        <topology evidence="1">Multi-pass membrane protein</topology>
    </subcellularLocation>
</comment>
<evidence type="ECO:0000256" key="4">
    <source>
        <dbReference type="ARBA" id="ARBA00022989"/>
    </source>
</evidence>
<dbReference type="SUPFAM" id="SSF103473">
    <property type="entry name" value="MFS general substrate transporter"/>
    <property type="match status" value="1"/>
</dbReference>
<sequence>MDNEKVDHSNDFNIAEHHSIQPTSTSPSTYTDDDRTVEAQGRNADQMEAGYWFSWRFVGNMMVIGLGFAGGTGGFALIAPVLTDINNELGPSPNILWCPLVYLLCEVIFLLVGRLNDIFGRRWFFISGSFISLIGCIIGAVAQNVNTLIGAEVLIGLASAFQISFFWAISEIVPMK</sequence>
<feature type="domain" description="Major facilitator superfamily (MFS) profile" evidence="8">
    <location>
        <begin position="60"/>
        <end position="176"/>
    </location>
</feature>
<dbReference type="AlphaFoldDB" id="A0A6A6RXN7"/>
<feature type="transmembrane region" description="Helical" evidence="7">
    <location>
        <begin position="94"/>
        <end position="112"/>
    </location>
</feature>
<protein>
    <submittedName>
        <fullName evidence="9">MFS general substrate transporter</fullName>
    </submittedName>
</protein>
<keyword evidence="4 7" id="KW-1133">Transmembrane helix</keyword>
<feature type="transmembrane region" description="Helical" evidence="7">
    <location>
        <begin position="57"/>
        <end position="82"/>
    </location>
</feature>